<accession>A0A1X7U0H4</accession>
<reference evidence="1" key="1">
    <citation type="submission" date="2017-05" db="UniProtKB">
        <authorList>
            <consortium name="EnsemblMetazoa"/>
        </authorList>
    </citation>
    <scope>IDENTIFICATION</scope>
</reference>
<organism evidence="1">
    <name type="scientific">Amphimedon queenslandica</name>
    <name type="common">Sponge</name>
    <dbReference type="NCBI Taxonomy" id="400682"/>
    <lineage>
        <taxon>Eukaryota</taxon>
        <taxon>Metazoa</taxon>
        <taxon>Porifera</taxon>
        <taxon>Demospongiae</taxon>
        <taxon>Heteroscleromorpha</taxon>
        <taxon>Haplosclerida</taxon>
        <taxon>Niphatidae</taxon>
        <taxon>Amphimedon</taxon>
    </lineage>
</organism>
<proteinExistence type="predicted"/>
<evidence type="ECO:0000313" key="1">
    <source>
        <dbReference type="EnsemblMetazoa" id="Aqu2.1.20987_001"/>
    </source>
</evidence>
<dbReference type="InParanoid" id="A0A1X7U0H4"/>
<sequence length="185" mass="21551">MKFYGSLLFYAHQFQPRNRFTHKYHVEALSVPSSRSLIETAYGLHSDSFLHQSQYFHVTQELVPDIMHDVLEGCLPYEMKEMLKYFIDQKLLTLSDLNDLIRSFPYGKSDVKNKPALITLKTQKSSDHLLKQTASQCWCLGRLLHLMIGHIIPVDNDHWINFCLLLTNMDYLLYVQICSAAIILK</sequence>
<dbReference type="EnsemblMetazoa" id="Aqu2.1.20987_001">
    <property type="protein sequence ID" value="Aqu2.1.20987_001"/>
    <property type="gene ID" value="Aqu2.1.20987"/>
</dbReference>
<dbReference type="AlphaFoldDB" id="A0A1X7U0H4"/>
<name>A0A1X7U0H4_AMPQE</name>
<protein>
    <submittedName>
        <fullName evidence="1">Uncharacterized protein</fullName>
    </submittedName>
</protein>